<keyword evidence="7" id="KW-0464">Manganese</keyword>
<keyword evidence="15" id="KW-1185">Reference proteome</keyword>
<reference evidence="14" key="1">
    <citation type="submission" date="2018-11" db="EMBL/GenBank/DDBJ databases">
        <authorList>
            <person name="Alioto T."/>
            <person name="Alioto T."/>
        </authorList>
    </citation>
    <scope>NUCLEOTIDE SEQUENCE</scope>
</reference>
<comment type="cofactor">
    <cofactor evidence="1">
        <name>Mn(2+)</name>
        <dbReference type="ChEBI" id="CHEBI:29035"/>
    </cofactor>
</comment>
<evidence type="ECO:0000256" key="8">
    <source>
        <dbReference type="ARBA" id="ARBA00026102"/>
    </source>
</evidence>
<comment type="similarity">
    <text evidence="3">Belongs to the Nudix hydrolase family.</text>
</comment>
<dbReference type="GO" id="GO:0035529">
    <property type="term" value="F:NADH pyrophosphatase activity"/>
    <property type="evidence" value="ECO:0007669"/>
    <property type="project" value="TreeGrafter"/>
</dbReference>
<dbReference type="GO" id="GO:0005777">
    <property type="term" value="C:peroxisome"/>
    <property type="evidence" value="ECO:0007669"/>
    <property type="project" value="TreeGrafter"/>
</dbReference>
<dbReference type="EC" id="3.6.1.62" evidence="8"/>
<dbReference type="EMBL" id="UYJE01001099">
    <property type="protein sequence ID" value="VDH99114.1"/>
    <property type="molecule type" value="Genomic_DNA"/>
</dbReference>
<keyword evidence="4" id="KW-0479">Metal-binding</keyword>
<keyword evidence="6" id="KW-0460">Magnesium</keyword>
<comment type="caution">
    <text evidence="14">The sequence shown here is derived from an EMBL/GenBank/DDBJ whole genome shotgun (WGS) entry which is preliminary data.</text>
</comment>
<name>A0A8B6C292_MYTGA</name>
<evidence type="ECO:0000256" key="4">
    <source>
        <dbReference type="ARBA" id="ARBA00022723"/>
    </source>
</evidence>
<dbReference type="SUPFAM" id="SSF55811">
    <property type="entry name" value="Nudix"/>
    <property type="match status" value="1"/>
</dbReference>
<dbReference type="CDD" id="cd04694">
    <property type="entry name" value="NUDIX_Nudt17"/>
    <property type="match status" value="1"/>
</dbReference>
<evidence type="ECO:0000256" key="11">
    <source>
        <dbReference type="ARBA" id="ARBA00093621"/>
    </source>
</evidence>
<evidence type="ECO:0000313" key="15">
    <source>
        <dbReference type="Proteomes" id="UP000596742"/>
    </source>
</evidence>
<dbReference type="GO" id="GO:0005829">
    <property type="term" value="C:cytosol"/>
    <property type="evidence" value="ECO:0007669"/>
    <property type="project" value="TreeGrafter"/>
</dbReference>
<keyword evidence="5" id="KW-0378">Hydrolase</keyword>
<dbReference type="GO" id="GO:0019677">
    <property type="term" value="P:NAD+ catabolic process"/>
    <property type="evidence" value="ECO:0007669"/>
    <property type="project" value="TreeGrafter"/>
</dbReference>
<dbReference type="PANTHER" id="PTHR42904">
    <property type="entry name" value="NUDIX HYDROLASE, NUDC SUBFAMILY"/>
    <property type="match status" value="1"/>
</dbReference>
<comment type="function">
    <text evidence="10">Acts as a decapping enzyme capable of hydrolyzing monomethylated capped RNAs (in vitro). Hydrolyzes monomethylated capped RNA after alpha and beta phosphates to form N(7)-methyl-GDP. Shows low activity towards unmethylated capped RNA.</text>
</comment>
<evidence type="ECO:0000256" key="2">
    <source>
        <dbReference type="ARBA" id="ARBA00001946"/>
    </source>
</evidence>
<evidence type="ECO:0000256" key="3">
    <source>
        <dbReference type="ARBA" id="ARBA00005582"/>
    </source>
</evidence>
<evidence type="ECO:0000256" key="5">
    <source>
        <dbReference type="ARBA" id="ARBA00022801"/>
    </source>
</evidence>
<evidence type="ECO:0000256" key="1">
    <source>
        <dbReference type="ARBA" id="ARBA00001936"/>
    </source>
</evidence>
<evidence type="ECO:0000256" key="6">
    <source>
        <dbReference type="ARBA" id="ARBA00022842"/>
    </source>
</evidence>
<comment type="cofactor">
    <cofactor evidence="2">
        <name>Mg(2+)</name>
        <dbReference type="ChEBI" id="CHEBI:18420"/>
    </cofactor>
</comment>
<dbReference type="InterPro" id="IPR000086">
    <property type="entry name" value="NUDIX_hydrolase_dom"/>
</dbReference>
<comment type="catalytic activity">
    <reaction evidence="9">
        <text>a 5'-end (N(7)-methyl 5'-triphosphoguanosine)-ribonucleoside in mRNA + H2O = N(7)-methyl-GDP + a 5'-end phospho-ribonucleoside in mRNA + 2 H(+)</text>
        <dbReference type="Rhea" id="RHEA:67484"/>
        <dbReference type="Rhea" id="RHEA-COMP:15692"/>
        <dbReference type="Rhea" id="RHEA-COMP:17167"/>
        <dbReference type="ChEBI" id="CHEBI:15377"/>
        <dbReference type="ChEBI" id="CHEBI:15378"/>
        <dbReference type="ChEBI" id="CHEBI:63714"/>
        <dbReference type="ChEBI" id="CHEBI:138282"/>
        <dbReference type="ChEBI" id="CHEBI:156461"/>
        <dbReference type="EC" id="3.6.1.62"/>
    </reaction>
</comment>
<dbReference type="InterPro" id="IPR015797">
    <property type="entry name" value="NUDIX_hydrolase-like_dom_sf"/>
</dbReference>
<gene>
    <name evidence="14" type="ORF">MGAL_10B023789</name>
</gene>
<dbReference type="AlphaFoldDB" id="A0A8B6C292"/>
<evidence type="ECO:0000256" key="7">
    <source>
        <dbReference type="ARBA" id="ARBA00023211"/>
    </source>
</evidence>
<dbReference type="Proteomes" id="UP000596742">
    <property type="component" value="Unassembled WGS sequence"/>
</dbReference>
<dbReference type="GO" id="GO:0046872">
    <property type="term" value="F:metal ion binding"/>
    <property type="evidence" value="ECO:0007669"/>
    <property type="project" value="UniProtKB-KW"/>
</dbReference>
<organism evidence="14 15">
    <name type="scientific">Mytilus galloprovincialis</name>
    <name type="common">Mediterranean mussel</name>
    <dbReference type="NCBI Taxonomy" id="29158"/>
    <lineage>
        <taxon>Eukaryota</taxon>
        <taxon>Metazoa</taxon>
        <taxon>Spiralia</taxon>
        <taxon>Lophotrochozoa</taxon>
        <taxon>Mollusca</taxon>
        <taxon>Bivalvia</taxon>
        <taxon>Autobranchia</taxon>
        <taxon>Pteriomorphia</taxon>
        <taxon>Mytilida</taxon>
        <taxon>Mytiloidea</taxon>
        <taxon>Mytilidae</taxon>
        <taxon>Mytilinae</taxon>
        <taxon>Mytilus</taxon>
    </lineage>
</organism>
<dbReference type="Pfam" id="PF00293">
    <property type="entry name" value="NUDIX"/>
    <property type="match status" value="1"/>
</dbReference>
<evidence type="ECO:0000256" key="10">
    <source>
        <dbReference type="ARBA" id="ARBA00093415"/>
    </source>
</evidence>
<dbReference type="OrthoDB" id="447842at2759"/>
<evidence type="ECO:0000313" key="14">
    <source>
        <dbReference type="EMBL" id="VDH99114.1"/>
    </source>
</evidence>
<dbReference type="InterPro" id="IPR050241">
    <property type="entry name" value="NAD-cap_RNA_hydrolase_NudC"/>
</dbReference>
<sequence>MAERITVVTENRNLRTLPFSPSEDHLTTGSQWEEWLEGIEREFRYFRITEPEDKKDAMIIYGGKEISRLEKSTPDPVDRRMDVYEKLKKKLNDYFAPKKNKHYARYVFLKMRPINGESTVAYATRLRERAADCEFENQDDRILEHIIQTTDNESLIKKTINRKWTLDQMLQEVHQLEDTTLQIHDMRDIYTASRTGEIAKVTNYGGKQRHYGMQNREETYTMRNERRNKCNYCGKIHSFEQREDCAAYGKQCNKCHKWNHFAEVCKSIRYRYFHSRGTNKGHNFIVLETLVSPHDLGVDLYVNILMASSKRILVHVQRKGIDNKPCIARFTQCIVDYFETDKTKLTTLLCPLLVNNQLIITDKSDTVQPVKIQHPSFCPIRNLSPLEESRLPDDTKQRGIDVGAAVILESADGQILLTRRSKALRTFPGVWVPPGGHIEVNETLIEAGLRELEEETGLHILPSQCIDQQVDILALWESVFPTKLTLGQPKRHHIVLYLHAKLISNLTSEKLNQQIKLCPKEVGACVWLDVPLVEAIVSACEETAKNPAVGSHITTEIKGFIINEKEKQEEAMLPTLPLMTVAGDFSDSERVSTGTKFALEEWLSIRKL</sequence>
<dbReference type="InterPro" id="IPR033716">
    <property type="entry name" value="Nudt17_dom"/>
</dbReference>
<protein>
    <recommendedName>
        <fullName evidence="11">m7GpppN-mRNA hydrolase NUDT17</fullName>
        <ecNumber evidence="8">3.6.1.62</ecNumber>
    </recommendedName>
    <alternativeName>
        <fullName evidence="12">Nucleoside diphosphate-linked moiety X motif 17</fullName>
    </alternativeName>
</protein>
<dbReference type="PANTHER" id="PTHR42904:SF1">
    <property type="entry name" value="NUCLEOSIDE DIPHOSPHATE-LINKED MOIETY X MOTIF 17"/>
    <property type="match status" value="1"/>
</dbReference>
<dbReference type="Gene3D" id="3.90.79.10">
    <property type="entry name" value="Nucleoside Triphosphate Pyrophosphohydrolase"/>
    <property type="match status" value="1"/>
</dbReference>
<dbReference type="GO" id="GO:0140933">
    <property type="term" value="F:5'-(N(7)-methylguanosine 5'-triphospho)-[mRNA] hydrolase activity"/>
    <property type="evidence" value="ECO:0007669"/>
    <property type="project" value="UniProtKB-EC"/>
</dbReference>
<feature type="domain" description="Nudix hydrolase" evidence="13">
    <location>
        <begin position="397"/>
        <end position="553"/>
    </location>
</feature>
<evidence type="ECO:0000256" key="12">
    <source>
        <dbReference type="ARBA" id="ARBA00093663"/>
    </source>
</evidence>
<accession>A0A8B6C292</accession>
<dbReference type="GO" id="GO:0006742">
    <property type="term" value="P:NADP+ catabolic process"/>
    <property type="evidence" value="ECO:0007669"/>
    <property type="project" value="TreeGrafter"/>
</dbReference>
<dbReference type="PROSITE" id="PS51462">
    <property type="entry name" value="NUDIX"/>
    <property type="match status" value="1"/>
</dbReference>
<evidence type="ECO:0000259" key="13">
    <source>
        <dbReference type="PROSITE" id="PS51462"/>
    </source>
</evidence>
<proteinExistence type="inferred from homology"/>
<evidence type="ECO:0000256" key="9">
    <source>
        <dbReference type="ARBA" id="ARBA00093205"/>
    </source>
</evidence>